<dbReference type="InterPro" id="IPR000587">
    <property type="entry name" value="Creatinase_N"/>
</dbReference>
<keyword evidence="3" id="KW-0378">Hydrolase</keyword>
<accession>A0A562WSL0</accession>
<dbReference type="EMBL" id="VLLN01000001">
    <property type="protein sequence ID" value="TWJ33370.1"/>
    <property type="molecule type" value="Genomic_DNA"/>
</dbReference>
<name>A0A562WSL0_9BACT</name>
<sequence length="394" mass="42345">MNLPPATELAARIKTFQNHMAARDIAGALILQNTDLYYFTGRIWPAYLYIPAAGDPVFLNRHRGEIDAGWPWPVVKLGKLDDLPGILHDAGLATSGSLGLELDVLPVMLWQRLQKALPGRNLVDVGRLIRQVRAVKTPWELDILRSYARKDCDLWGEVPALIATATTDLELAAAFEARAREQGQQGLIRLRGFNQEMAFTCITAGEQAATLSSYDVPIAGVGLTSAFPFGAAGITLEPGQPISIDFGSCYAAYVLDTTRVFAINHLPDKGWHAFDTALAIQQEMMALARPGAACGELFDRARTMAAKAGLSEGFMGAGGGVPFLGHGVGLEVDELPVLARGSRELLAKGMVIAIEPKFALPGIGAVGIENCFAVTDQGLEKLTATPDELRIVDR</sequence>
<keyword evidence="3" id="KW-0645">Protease</keyword>
<reference evidence="3 4" key="1">
    <citation type="submission" date="2019-07" db="EMBL/GenBank/DDBJ databases">
        <title>Genomic Encyclopedia of Archaeal and Bacterial Type Strains, Phase II (KMG-II): from individual species to whole genera.</title>
        <authorList>
            <person name="Goeker M."/>
        </authorList>
    </citation>
    <scope>NUCLEOTIDE SEQUENCE [LARGE SCALE GENOMIC DNA]</scope>
    <source>
        <strain evidence="3 4">ATCC BAA-1139</strain>
    </source>
</reference>
<feature type="domain" description="Creatinase N-terminal" evidence="2">
    <location>
        <begin position="12"/>
        <end position="135"/>
    </location>
</feature>
<dbReference type="OrthoDB" id="9806388at2"/>
<evidence type="ECO:0000259" key="1">
    <source>
        <dbReference type="Pfam" id="PF00557"/>
    </source>
</evidence>
<dbReference type="PANTHER" id="PTHR46112:SF2">
    <property type="entry name" value="XAA-PRO AMINOPEPTIDASE P-RELATED"/>
    <property type="match status" value="1"/>
</dbReference>
<evidence type="ECO:0000259" key="2">
    <source>
        <dbReference type="Pfam" id="PF01321"/>
    </source>
</evidence>
<dbReference type="Pfam" id="PF01321">
    <property type="entry name" value="Creatinase_N"/>
    <property type="match status" value="1"/>
</dbReference>
<dbReference type="GO" id="GO:0004177">
    <property type="term" value="F:aminopeptidase activity"/>
    <property type="evidence" value="ECO:0007669"/>
    <property type="project" value="UniProtKB-KW"/>
</dbReference>
<proteinExistence type="predicted"/>
<keyword evidence="3" id="KW-0031">Aminopeptidase</keyword>
<dbReference type="SUPFAM" id="SSF53092">
    <property type="entry name" value="Creatinase/prolidase N-terminal domain"/>
    <property type="match status" value="1"/>
</dbReference>
<dbReference type="Pfam" id="PF00557">
    <property type="entry name" value="Peptidase_M24"/>
    <property type="match status" value="1"/>
</dbReference>
<dbReference type="PANTHER" id="PTHR46112">
    <property type="entry name" value="AMINOPEPTIDASE"/>
    <property type="match status" value="1"/>
</dbReference>
<dbReference type="Gene3D" id="3.40.350.10">
    <property type="entry name" value="Creatinase/prolidase N-terminal domain"/>
    <property type="match status" value="1"/>
</dbReference>
<dbReference type="Gene3D" id="3.90.230.10">
    <property type="entry name" value="Creatinase/methionine aminopeptidase superfamily"/>
    <property type="match status" value="1"/>
</dbReference>
<evidence type="ECO:0000313" key="4">
    <source>
        <dbReference type="Proteomes" id="UP000319449"/>
    </source>
</evidence>
<feature type="domain" description="Peptidase M24" evidence="1">
    <location>
        <begin position="144"/>
        <end position="376"/>
    </location>
</feature>
<evidence type="ECO:0000313" key="3">
    <source>
        <dbReference type="EMBL" id="TWJ33370.1"/>
    </source>
</evidence>
<dbReference type="AlphaFoldDB" id="A0A562WSL0"/>
<keyword evidence="4" id="KW-1185">Reference proteome</keyword>
<gene>
    <name evidence="3" type="ORF">JN12_00042</name>
</gene>
<dbReference type="RefSeq" id="WP_145016886.1">
    <property type="nucleotide sequence ID" value="NZ_VLLN01000001.1"/>
</dbReference>
<dbReference type="InterPro" id="IPR029149">
    <property type="entry name" value="Creatin/AminoP/Spt16_N"/>
</dbReference>
<dbReference type="SUPFAM" id="SSF55920">
    <property type="entry name" value="Creatinase/aminopeptidase"/>
    <property type="match status" value="1"/>
</dbReference>
<dbReference type="InterPro" id="IPR036005">
    <property type="entry name" value="Creatinase/aminopeptidase-like"/>
</dbReference>
<organism evidence="3 4">
    <name type="scientific">Geobacter argillaceus</name>
    <dbReference type="NCBI Taxonomy" id="345631"/>
    <lineage>
        <taxon>Bacteria</taxon>
        <taxon>Pseudomonadati</taxon>
        <taxon>Thermodesulfobacteriota</taxon>
        <taxon>Desulfuromonadia</taxon>
        <taxon>Geobacterales</taxon>
        <taxon>Geobacteraceae</taxon>
        <taxon>Geobacter</taxon>
    </lineage>
</organism>
<comment type="caution">
    <text evidence="3">The sequence shown here is derived from an EMBL/GenBank/DDBJ whole genome shotgun (WGS) entry which is preliminary data.</text>
</comment>
<dbReference type="Proteomes" id="UP000319449">
    <property type="component" value="Unassembled WGS sequence"/>
</dbReference>
<protein>
    <submittedName>
        <fullName evidence="3">Xaa-Pro aminopeptidase</fullName>
    </submittedName>
</protein>
<dbReference type="InterPro" id="IPR050659">
    <property type="entry name" value="Peptidase_M24B"/>
</dbReference>
<dbReference type="InterPro" id="IPR000994">
    <property type="entry name" value="Pept_M24"/>
</dbReference>